<dbReference type="GO" id="GO:0005968">
    <property type="term" value="C:Rab-protein geranylgeranyltransferase complex"/>
    <property type="evidence" value="ECO:0007669"/>
    <property type="project" value="UniProtKB-UniRule"/>
</dbReference>
<dbReference type="RefSeq" id="XP_025872531.1">
    <property type="nucleotide sequence ID" value="XM_026016746.2"/>
</dbReference>
<dbReference type="SUPFAM" id="SSF54373">
    <property type="entry name" value="FAD-linked reductases, C-terminal domain"/>
    <property type="match status" value="1"/>
</dbReference>
<accession>A0A3Q7U3S9</accession>
<dbReference type="PRINTS" id="PR00891">
    <property type="entry name" value="RABGDIREP"/>
</dbReference>
<dbReference type="PIRSF" id="PIRSF016550">
    <property type="entry name" value="Rab_ger_ger_transf_A_euk"/>
    <property type="match status" value="1"/>
</dbReference>
<dbReference type="SUPFAM" id="SSF51905">
    <property type="entry name" value="FAD/NAD(P)-binding domain"/>
    <property type="match status" value="1"/>
</dbReference>
<dbReference type="Gene3D" id="3.50.50.60">
    <property type="entry name" value="FAD/NAD(P)-binding domain"/>
    <property type="match status" value="1"/>
</dbReference>
<dbReference type="GO" id="GO:0005092">
    <property type="term" value="F:GDP-dissociation inhibitor activity"/>
    <property type="evidence" value="ECO:0007669"/>
    <property type="project" value="InterPro"/>
</dbReference>
<feature type="compositionally biased region" description="Polar residues" evidence="6">
    <location>
        <begin position="608"/>
        <end position="626"/>
    </location>
</feature>
<dbReference type="PANTHER" id="PTHR11787">
    <property type="entry name" value="RAB GDP-DISSOCIATION INHIBITOR"/>
    <property type="match status" value="1"/>
</dbReference>
<dbReference type="FunFam" id="3.50.50.60:FF:000108">
    <property type="entry name" value="Rab proteins geranylgeranyltransferase component A"/>
    <property type="match status" value="1"/>
</dbReference>
<evidence type="ECO:0000256" key="3">
    <source>
        <dbReference type="ARBA" id="ARBA00022468"/>
    </source>
</evidence>
<evidence type="ECO:0000313" key="8">
    <source>
        <dbReference type="Proteomes" id="UP001652641"/>
    </source>
</evidence>
<name>A0A3Q7U3S9_VULVU</name>
<sequence>MADNLPSEFDVIVIGTGLPESIIAAACSRSGQRVLHVDSRSYYGGNWASFSFSGILSWLKEHQENRDIVNEDPAWHEQILENEEAIALSRKDKTIQHVEVFCYASRDLHEEVEEAGALQKNHASVISENPTEAVHSAYLPSEDESLCTASCEMLTEQTPSSDLETALEINNVKVTGETKKHDDKTCMKSASEEETSKNVPTTEGTALQPKKTRITYSQIIKEGRRFNIDLVSKLLYSRGLLIDLLIKSNVSRYAEFKNITRILAFREGRVEQVPCSRADVFNSKQLTMVEKRMLMKFLTFCMEYEKHPEEYKAYEEITFSEYLKTQKLTPNLQYFVLHSIAMTSETASNTIDGLKATKNFLHCLGRYGNTPFLFPLYGQGELPQCFCRCKAIIDQFGQRIISKHFLVEDSYFSENTCSHVQYRQISRSVLITDRSILKTDSDQQISILTVPGEEPGTFAVRVIELCSSTMTCMKGTYLVHLTCTSSKTAREDLEPVVQKLFTPYPETETENEEVEKPRLLWALYFNMRDSSDVSRNSYNDLPSNVYVCSGPDSGLGNDNAVKQAETLFQLICPNEDFCPPPPNPEDIITDGDSLQSEASEASVILEANSETPKGSASLGNPEEASQ</sequence>
<evidence type="ECO:0000256" key="1">
    <source>
        <dbReference type="ARBA" id="ARBA00004514"/>
    </source>
</evidence>
<keyword evidence="4 5" id="KW-0963">Cytoplasm</keyword>
<dbReference type="CTD" id="1121"/>
<evidence type="ECO:0000256" key="2">
    <source>
        <dbReference type="ARBA" id="ARBA00005593"/>
    </source>
</evidence>
<organism evidence="8 9">
    <name type="scientific">Vulpes vulpes</name>
    <name type="common">Red fox</name>
    <dbReference type="NCBI Taxonomy" id="9627"/>
    <lineage>
        <taxon>Eukaryota</taxon>
        <taxon>Metazoa</taxon>
        <taxon>Chordata</taxon>
        <taxon>Craniata</taxon>
        <taxon>Vertebrata</taxon>
        <taxon>Euteleostomi</taxon>
        <taxon>Mammalia</taxon>
        <taxon>Eutheria</taxon>
        <taxon>Laurasiatheria</taxon>
        <taxon>Carnivora</taxon>
        <taxon>Caniformia</taxon>
        <taxon>Canidae</taxon>
        <taxon>Vulpes</taxon>
    </lineage>
</organism>
<evidence type="ECO:0000259" key="7">
    <source>
        <dbReference type="Pfam" id="PF22603"/>
    </source>
</evidence>
<dbReference type="GO" id="GO:0005096">
    <property type="term" value="F:GTPase activator activity"/>
    <property type="evidence" value="ECO:0007669"/>
    <property type="project" value="UniProtKB-UniRule"/>
</dbReference>
<evidence type="ECO:0000256" key="4">
    <source>
        <dbReference type="ARBA" id="ARBA00022490"/>
    </source>
</evidence>
<dbReference type="GO" id="GO:0005634">
    <property type="term" value="C:nucleus"/>
    <property type="evidence" value="ECO:0007669"/>
    <property type="project" value="TreeGrafter"/>
</dbReference>
<feature type="region of interest" description="Disordered" evidence="6">
    <location>
        <begin position="579"/>
        <end position="626"/>
    </location>
</feature>
<dbReference type="InterPro" id="IPR054420">
    <property type="entry name" value="RAE1_2_domI_C"/>
</dbReference>
<feature type="region of interest" description="Disordered" evidence="6">
    <location>
        <begin position="183"/>
        <end position="204"/>
    </location>
</feature>
<evidence type="ECO:0000256" key="6">
    <source>
        <dbReference type="SAM" id="MobiDB-lite"/>
    </source>
</evidence>
<feature type="compositionally biased region" description="Basic and acidic residues" evidence="6">
    <location>
        <begin position="183"/>
        <end position="196"/>
    </location>
</feature>
<gene>
    <name evidence="9" type="primary">CHM</name>
</gene>
<dbReference type="InterPro" id="IPR036188">
    <property type="entry name" value="FAD/NAD-bd_sf"/>
</dbReference>
<dbReference type="Gene3D" id="3.30.519.10">
    <property type="entry name" value="Guanine Nucleotide Dissociation Inhibitor, domain 2"/>
    <property type="match status" value="2"/>
</dbReference>
<dbReference type="GeneID" id="112933567"/>
<keyword evidence="8" id="KW-1185">Reference proteome</keyword>
<dbReference type="PANTHER" id="PTHR11787:SF12">
    <property type="entry name" value="RAB PROTEINS GERANYLGERANYLTRANSFERASE COMPONENT A 1"/>
    <property type="match status" value="1"/>
</dbReference>
<dbReference type="PRINTS" id="PR00893">
    <property type="entry name" value="RABESCORT"/>
</dbReference>
<evidence type="ECO:0000256" key="5">
    <source>
        <dbReference type="PIRNR" id="PIRNR016550"/>
    </source>
</evidence>
<dbReference type="Proteomes" id="UP001652641">
    <property type="component" value="Chromosome X"/>
</dbReference>
<dbReference type="GO" id="GO:0005829">
    <property type="term" value="C:cytosol"/>
    <property type="evidence" value="ECO:0007669"/>
    <property type="project" value="UniProtKB-SubCell"/>
</dbReference>
<dbReference type="GO" id="GO:0006886">
    <property type="term" value="P:intracellular protein transport"/>
    <property type="evidence" value="ECO:0007669"/>
    <property type="project" value="InterPro"/>
</dbReference>
<protein>
    <recommendedName>
        <fullName evidence="5">Rab proteins geranylgeranyltransferase component A</fullName>
    </recommendedName>
</protein>
<dbReference type="InterPro" id="IPR018203">
    <property type="entry name" value="GDP_dissociation_inhibitor"/>
</dbReference>
<comment type="similarity">
    <text evidence="2 5">Belongs to the Rab GDI family.</text>
</comment>
<evidence type="ECO:0000313" key="9">
    <source>
        <dbReference type="RefSeq" id="XP_025872531.1"/>
    </source>
</evidence>
<dbReference type="FunFam" id="3.30.519.10:FF:000007">
    <property type="entry name" value="Rab proteins geranylgeranyltransferase component A"/>
    <property type="match status" value="1"/>
</dbReference>
<dbReference type="GO" id="GO:0016192">
    <property type="term" value="P:vesicle-mediated transport"/>
    <property type="evidence" value="ECO:0007669"/>
    <property type="project" value="TreeGrafter"/>
</dbReference>
<dbReference type="Pfam" id="PF22603">
    <property type="entry name" value="RAE1_2_domI_C"/>
    <property type="match status" value="1"/>
</dbReference>
<dbReference type="AlphaFoldDB" id="A0A3Q7U3S9"/>
<reference evidence="9" key="2">
    <citation type="submission" date="2025-08" db="UniProtKB">
        <authorList>
            <consortium name="RefSeq"/>
        </authorList>
    </citation>
    <scope>IDENTIFICATION</scope>
    <source>
        <tissue evidence="9">Cell line</tissue>
    </source>
</reference>
<dbReference type="GO" id="GO:0007264">
    <property type="term" value="P:small GTPase-mediated signal transduction"/>
    <property type="evidence" value="ECO:0007669"/>
    <property type="project" value="UniProtKB-UniRule"/>
</dbReference>
<comment type="subcellular location">
    <subcellularLocation>
        <location evidence="1">Cytoplasm</location>
        <location evidence="1">Cytosol</location>
    </subcellularLocation>
</comment>
<keyword evidence="3 5" id="KW-0343">GTPase activation</keyword>
<dbReference type="InterPro" id="IPR001738">
    <property type="entry name" value="Rab_escort"/>
</dbReference>
<proteinExistence type="inferred from homology"/>
<reference key="1">
    <citation type="submission" date="2019-01" db="UniProtKB">
        <authorList>
            <consortium name="RefSeq"/>
        </authorList>
    </citation>
    <scope>IDENTIFICATION</scope>
</reference>
<feature type="domain" description="RAE1/2" evidence="7">
    <location>
        <begin position="425"/>
        <end position="553"/>
    </location>
</feature>
<dbReference type="Pfam" id="PF00996">
    <property type="entry name" value="GDI"/>
    <property type="match status" value="2"/>
</dbReference>
<comment type="function">
    <text evidence="5">Substrate-binding subunit (component A) of the Rab geranylgeranyltransferase (GGTase) complex. Binds unprenylated Rab proteins and presents the substrate peptide to the catalytic component B. The component A is thought to be regenerated by transferring its prenylated Rab back to the donor membrane.</text>
</comment>